<keyword evidence="1" id="KW-0472">Membrane</keyword>
<dbReference type="WBParaSite" id="Csp11.Scaffold630.g19309.t1">
    <property type="protein sequence ID" value="Csp11.Scaffold630.g19309.t1"/>
    <property type="gene ID" value="Csp11.Scaffold630.g19309"/>
</dbReference>
<feature type="transmembrane region" description="Helical" evidence="1">
    <location>
        <begin position="37"/>
        <end position="66"/>
    </location>
</feature>
<dbReference type="AlphaFoldDB" id="A0A1I7UTW7"/>
<evidence type="ECO:0000313" key="3">
    <source>
        <dbReference type="WBParaSite" id="Csp11.Scaffold630.g19309.t1"/>
    </source>
</evidence>
<keyword evidence="2" id="KW-1185">Reference proteome</keyword>
<sequence>MPEDQEAAQLDSLSRDPCPTVEFFQSNVLVLINDPDIAFFFVYIHTPSLILITLSQISFHVICTVYHLYLVPFTSISIETRRKQQKFFIGIVFQTVIPFTVLVYLVATCAIDLLTYSVPQELINLGMVICAAHGLVESVAVLSVHQSYRMAVLGMIRTRIRRPESE</sequence>
<organism evidence="2 3">
    <name type="scientific">Caenorhabditis tropicalis</name>
    <dbReference type="NCBI Taxonomy" id="1561998"/>
    <lineage>
        <taxon>Eukaryota</taxon>
        <taxon>Metazoa</taxon>
        <taxon>Ecdysozoa</taxon>
        <taxon>Nematoda</taxon>
        <taxon>Chromadorea</taxon>
        <taxon>Rhabditida</taxon>
        <taxon>Rhabditina</taxon>
        <taxon>Rhabditomorpha</taxon>
        <taxon>Rhabditoidea</taxon>
        <taxon>Rhabditidae</taxon>
        <taxon>Peloderinae</taxon>
        <taxon>Caenorhabditis</taxon>
    </lineage>
</organism>
<feature type="transmembrane region" description="Helical" evidence="1">
    <location>
        <begin position="87"/>
        <end position="116"/>
    </location>
</feature>
<feature type="transmembrane region" description="Helical" evidence="1">
    <location>
        <begin position="122"/>
        <end position="144"/>
    </location>
</feature>
<dbReference type="InterPro" id="IPR019422">
    <property type="entry name" value="7TM_GPCR_serpentine_rcpt_Srh"/>
</dbReference>
<proteinExistence type="predicted"/>
<name>A0A1I7UTW7_9PELO</name>
<keyword evidence="1" id="KW-1133">Transmembrane helix</keyword>
<evidence type="ECO:0000313" key="2">
    <source>
        <dbReference type="Proteomes" id="UP000095282"/>
    </source>
</evidence>
<protein>
    <submittedName>
        <fullName evidence="3">G protein-coupled receptor</fullName>
    </submittedName>
</protein>
<keyword evidence="1" id="KW-0812">Transmembrane</keyword>
<reference evidence="3" key="1">
    <citation type="submission" date="2016-11" db="UniProtKB">
        <authorList>
            <consortium name="WormBaseParasite"/>
        </authorList>
    </citation>
    <scope>IDENTIFICATION</scope>
</reference>
<dbReference type="Proteomes" id="UP000095282">
    <property type="component" value="Unplaced"/>
</dbReference>
<dbReference type="Pfam" id="PF10318">
    <property type="entry name" value="7TM_GPCR_Srh"/>
    <property type="match status" value="1"/>
</dbReference>
<accession>A0A1I7UTW7</accession>
<evidence type="ECO:0000256" key="1">
    <source>
        <dbReference type="SAM" id="Phobius"/>
    </source>
</evidence>